<dbReference type="AlphaFoldDB" id="A0A814CHI5"/>
<proteinExistence type="inferred from homology"/>
<keyword evidence="11 17" id="KW-1133">Transmembrane helix</keyword>
<dbReference type="Pfam" id="PF10183">
    <property type="entry name" value="ESSS"/>
    <property type="match status" value="1"/>
</dbReference>
<protein>
    <recommendedName>
        <fullName evidence="4">NADH dehydrogenase [ubiquinone] 1 beta subcomplex subunit 11, mitochondrial</fullName>
    </recommendedName>
    <alternativeName>
        <fullName evidence="15">Complex I-ESSS</fullName>
    </alternativeName>
    <alternativeName>
        <fullName evidence="14">NADH-ubiquinone oxidoreductase ESSS subunit</fullName>
    </alternativeName>
</protein>
<comment type="function">
    <text evidence="1">Accessory subunit of the mitochondrial membrane respiratory chain NADH dehydrogenase (Complex I), that is believed not to be involved in catalysis. Complex I functions in the transfer of electrons from NADH to the respiratory chain. The immediate electron acceptor for the enzyme is believed to be ubiquinone.</text>
</comment>
<keyword evidence="19" id="KW-1185">Reference proteome</keyword>
<dbReference type="GO" id="GO:0005743">
    <property type="term" value="C:mitochondrial inner membrane"/>
    <property type="evidence" value="ECO:0007669"/>
    <property type="project" value="UniProtKB-SubCell"/>
</dbReference>
<evidence type="ECO:0000256" key="5">
    <source>
        <dbReference type="ARBA" id="ARBA00022448"/>
    </source>
</evidence>
<keyword evidence="5" id="KW-0813">Transport</keyword>
<reference evidence="18" key="1">
    <citation type="submission" date="2021-02" db="EMBL/GenBank/DDBJ databases">
        <authorList>
            <person name="Nowell W R."/>
        </authorList>
    </citation>
    <scope>NUCLEOTIDE SEQUENCE</scope>
    <source>
        <strain evidence="18">Ploen Becks lab</strain>
    </source>
</reference>
<evidence type="ECO:0000256" key="16">
    <source>
        <dbReference type="ARBA" id="ARBA00046528"/>
    </source>
</evidence>
<evidence type="ECO:0000256" key="9">
    <source>
        <dbReference type="ARBA" id="ARBA00022946"/>
    </source>
</evidence>
<evidence type="ECO:0000256" key="14">
    <source>
        <dbReference type="ARBA" id="ARBA00030753"/>
    </source>
</evidence>
<evidence type="ECO:0000256" key="6">
    <source>
        <dbReference type="ARBA" id="ARBA00022660"/>
    </source>
</evidence>
<comment type="subcellular location">
    <subcellularLocation>
        <location evidence="2">Mitochondrion inner membrane</location>
        <topology evidence="2">Single-pass membrane protein</topology>
    </subcellularLocation>
</comment>
<evidence type="ECO:0000256" key="12">
    <source>
        <dbReference type="ARBA" id="ARBA00023128"/>
    </source>
</evidence>
<comment type="similarity">
    <text evidence="3">Belongs to the complex I NDUFB11 subunit family.</text>
</comment>
<dbReference type="OrthoDB" id="5917019at2759"/>
<evidence type="ECO:0000256" key="4">
    <source>
        <dbReference type="ARBA" id="ARBA00018632"/>
    </source>
</evidence>
<evidence type="ECO:0000256" key="1">
    <source>
        <dbReference type="ARBA" id="ARBA00003195"/>
    </source>
</evidence>
<keyword evidence="8" id="KW-0999">Mitochondrion inner membrane</keyword>
<evidence type="ECO:0000256" key="13">
    <source>
        <dbReference type="ARBA" id="ARBA00023136"/>
    </source>
</evidence>
<comment type="caution">
    <text evidence="18">The sequence shown here is derived from an EMBL/GenBank/DDBJ whole genome shotgun (WGS) entry which is preliminary data.</text>
</comment>
<evidence type="ECO:0000256" key="3">
    <source>
        <dbReference type="ARBA" id="ARBA00008915"/>
    </source>
</evidence>
<keyword evidence="6" id="KW-0679">Respiratory chain</keyword>
<feature type="transmembrane region" description="Helical" evidence="17">
    <location>
        <begin position="84"/>
        <end position="104"/>
    </location>
</feature>
<evidence type="ECO:0000256" key="8">
    <source>
        <dbReference type="ARBA" id="ARBA00022792"/>
    </source>
</evidence>
<evidence type="ECO:0000256" key="17">
    <source>
        <dbReference type="SAM" id="Phobius"/>
    </source>
</evidence>
<gene>
    <name evidence="18" type="ORF">OXX778_LOCUS13454</name>
</gene>
<dbReference type="PANTHER" id="PTHR13327">
    <property type="entry name" value="NADH-UBIQUINONE OXIDOREDUCTASE ESSS SUBUNIT, MITOCHONDRIAL PRECURSOR"/>
    <property type="match status" value="1"/>
</dbReference>
<evidence type="ECO:0000256" key="15">
    <source>
        <dbReference type="ARBA" id="ARBA00031387"/>
    </source>
</evidence>
<accession>A0A814CHI5</accession>
<evidence type="ECO:0000256" key="7">
    <source>
        <dbReference type="ARBA" id="ARBA00022692"/>
    </source>
</evidence>
<evidence type="ECO:0000256" key="2">
    <source>
        <dbReference type="ARBA" id="ARBA00004434"/>
    </source>
</evidence>
<keyword evidence="7 17" id="KW-0812">Transmembrane</keyword>
<evidence type="ECO:0000256" key="10">
    <source>
        <dbReference type="ARBA" id="ARBA00022982"/>
    </source>
</evidence>
<evidence type="ECO:0000256" key="11">
    <source>
        <dbReference type="ARBA" id="ARBA00022989"/>
    </source>
</evidence>
<comment type="subunit">
    <text evidence="16">Complex I is composed of 45 different subunits. Interacts with BCAP31.</text>
</comment>
<keyword evidence="12" id="KW-0496">Mitochondrion</keyword>
<name>A0A814CHI5_9BILA</name>
<sequence length="157" mass="18052">MNKLFSIGNFSRNLSALAKISKQKNLIFNGTNQLRLASTQTSTSSAAPSLNEADKPQWERSDRYKIYYGFDANDEAKDKASAHFYTFICFFGFFFVPGVLLYYYPDYKTNDWCYREAHLELARREKAGLPLVDSDYVPSDKIKLPSEEEIGDMKIIL</sequence>
<evidence type="ECO:0000313" key="19">
    <source>
        <dbReference type="Proteomes" id="UP000663879"/>
    </source>
</evidence>
<dbReference type="EMBL" id="CAJNOC010002587">
    <property type="protein sequence ID" value="CAF0941525.1"/>
    <property type="molecule type" value="Genomic_DNA"/>
</dbReference>
<keyword evidence="10" id="KW-0249">Electron transport</keyword>
<dbReference type="InterPro" id="IPR019329">
    <property type="entry name" value="NADH_UbQ_OxRdtase_ESSS_su"/>
</dbReference>
<keyword evidence="9" id="KW-0809">Transit peptide</keyword>
<keyword evidence="13 17" id="KW-0472">Membrane</keyword>
<dbReference type="PANTHER" id="PTHR13327:SF0">
    <property type="entry name" value="NADH DEHYDROGENASE [UBIQUINONE] 1 BETA SUBCOMPLEX SUBUNIT 11, MITOCHONDRIAL"/>
    <property type="match status" value="1"/>
</dbReference>
<evidence type="ECO:0000313" key="18">
    <source>
        <dbReference type="EMBL" id="CAF0941525.1"/>
    </source>
</evidence>
<organism evidence="18 19">
    <name type="scientific">Brachionus calyciflorus</name>
    <dbReference type="NCBI Taxonomy" id="104777"/>
    <lineage>
        <taxon>Eukaryota</taxon>
        <taxon>Metazoa</taxon>
        <taxon>Spiralia</taxon>
        <taxon>Gnathifera</taxon>
        <taxon>Rotifera</taxon>
        <taxon>Eurotatoria</taxon>
        <taxon>Monogononta</taxon>
        <taxon>Pseudotrocha</taxon>
        <taxon>Ploima</taxon>
        <taxon>Brachionidae</taxon>
        <taxon>Brachionus</taxon>
    </lineage>
</organism>
<dbReference type="Proteomes" id="UP000663879">
    <property type="component" value="Unassembled WGS sequence"/>
</dbReference>